<evidence type="ECO:0000313" key="9">
    <source>
        <dbReference type="Proteomes" id="UP000250006"/>
    </source>
</evidence>
<feature type="region of interest" description="Disordered" evidence="5">
    <location>
        <begin position="1"/>
        <end position="51"/>
    </location>
</feature>
<keyword evidence="9" id="KW-1185">Reference proteome</keyword>
<feature type="domain" description="TM2" evidence="7">
    <location>
        <begin position="93"/>
        <end position="139"/>
    </location>
</feature>
<dbReference type="EMBL" id="UAPQ01000007">
    <property type="protein sequence ID" value="SPT53579.1"/>
    <property type="molecule type" value="Genomic_DNA"/>
</dbReference>
<protein>
    <submittedName>
        <fullName evidence="8">TM2 domain</fullName>
    </submittedName>
</protein>
<dbReference type="Proteomes" id="UP000250006">
    <property type="component" value="Unassembled WGS sequence"/>
</dbReference>
<evidence type="ECO:0000313" key="8">
    <source>
        <dbReference type="EMBL" id="SPT53579.1"/>
    </source>
</evidence>
<feature type="transmembrane region" description="Helical" evidence="6">
    <location>
        <begin position="122"/>
        <end position="146"/>
    </location>
</feature>
<evidence type="ECO:0000259" key="7">
    <source>
        <dbReference type="Pfam" id="PF05154"/>
    </source>
</evidence>
<name>A0ABY1VNA1_9ACTO</name>
<evidence type="ECO:0000256" key="4">
    <source>
        <dbReference type="ARBA" id="ARBA00023136"/>
    </source>
</evidence>
<comment type="subcellular location">
    <subcellularLocation>
        <location evidence="1">Membrane</location>
        <topology evidence="1">Multi-pass membrane protein</topology>
    </subcellularLocation>
</comment>
<evidence type="ECO:0000256" key="5">
    <source>
        <dbReference type="SAM" id="MobiDB-lite"/>
    </source>
</evidence>
<proteinExistence type="predicted"/>
<evidence type="ECO:0000256" key="2">
    <source>
        <dbReference type="ARBA" id="ARBA00022692"/>
    </source>
</evidence>
<evidence type="ECO:0000256" key="6">
    <source>
        <dbReference type="SAM" id="Phobius"/>
    </source>
</evidence>
<organism evidence="8 9">
    <name type="scientific">Actinomyces bovis</name>
    <dbReference type="NCBI Taxonomy" id="1658"/>
    <lineage>
        <taxon>Bacteria</taxon>
        <taxon>Bacillati</taxon>
        <taxon>Actinomycetota</taxon>
        <taxon>Actinomycetes</taxon>
        <taxon>Actinomycetales</taxon>
        <taxon>Actinomycetaceae</taxon>
        <taxon>Actinomyces</taxon>
    </lineage>
</organism>
<comment type="caution">
    <text evidence="8">The sequence shown here is derived from an EMBL/GenBank/DDBJ whole genome shotgun (WGS) entry which is preliminary data.</text>
</comment>
<feature type="compositionally biased region" description="Polar residues" evidence="5">
    <location>
        <begin position="1"/>
        <end position="17"/>
    </location>
</feature>
<gene>
    <name evidence="8" type="ORF">NCTC11535_01248</name>
</gene>
<dbReference type="InterPro" id="IPR007829">
    <property type="entry name" value="TM2"/>
</dbReference>
<dbReference type="RefSeq" id="WP_111836536.1">
    <property type="nucleotide sequence ID" value="NZ_UAPQ01000007.1"/>
</dbReference>
<keyword evidence="2 6" id="KW-0812">Transmembrane</keyword>
<reference evidence="8 9" key="1">
    <citation type="submission" date="2018-06" db="EMBL/GenBank/DDBJ databases">
        <authorList>
            <consortium name="Pathogen Informatics"/>
            <person name="Doyle S."/>
        </authorList>
    </citation>
    <scope>NUCLEOTIDE SEQUENCE [LARGE SCALE GENOMIC DNA]</scope>
    <source>
        <strain evidence="8 9">NCTC11535</strain>
    </source>
</reference>
<keyword evidence="4 6" id="KW-0472">Membrane</keyword>
<sequence length="172" mass="17667">MSTSNPYDNNSAYSSPSADAAQAGGYPGNNAGYQQPYGAEQPYAAGNQQPYGAGQPYAAGYQQPYQQPGAFQAGYPDPNAAAYAQAAAMGRSPKSKVAAGVIALFIGTLGIHNFYLGRTGRGLAQLLLTVLSCGLLTLVTAPWAIVEGIMILVAEPGSTPWGVDAEGYPLAS</sequence>
<dbReference type="Pfam" id="PF05154">
    <property type="entry name" value="TM2"/>
    <property type="match status" value="1"/>
</dbReference>
<evidence type="ECO:0000256" key="3">
    <source>
        <dbReference type="ARBA" id="ARBA00022989"/>
    </source>
</evidence>
<keyword evidence="3 6" id="KW-1133">Transmembrane helix</keyword>
<feature type="transmembrane region" description="Helical" evidence="6">
    <location>
        <begin position="97"/>
        <end position="116"/>
    </location>
</feature>
<evidence type="ECO:0000256" key="1">
    <source>
        <dbReference type="ARBA" id="ARBA00004141"/>
    </source>
</evidence>
<accession>A0ABY1VNA1</accession>